<dbReference type="InterPro" id="IPR001194">
    <property type="entry name" value="cDENN_dom"/>
</dbReference>
<organism evidence="3 4">
    <name type="scientific">Saprolegnia diclina (strain VS20)</name>
    <dbReference type="NCBI Taxonomy" id="1156394"/>
    <lineage>
        <taxon>Eukaryota</taxon>
        <taxon>Sar</taxon>
        <taxon>Stramenopiles</taxon>
        <taxon>Oomycota</taxon>
        <taxon>Saprolegniomycetes</taxon>
        <taxon>Saprolegniales</taxon>
        <taxon>Saprolegniaceae</taxon>
        <taxon>Saprolegnia</taxon>
    </lineage>
</organism>
<dbReference type="InParanoid" id="T0Q0T6"/>
<evidence type="ECO:0000259" key="2">
    <source>
        <dbReference type="SMART" id="SM00799"/>
    </source>
</evidence>
<dbReference type="PANTHER" id="PTHR15288">
    <property type="entry name" value="DENN DOMAIN-CONTAINING PROTEIN 2"/>
    <property type="match status" value="1"/>
</dbReference>
<protein>
    <recommendedName>
        <fullName evidence="2">cDENN domain-containing protein</fullName>
    </recommendedName>
</protein>
<dbReference type="RefSeq" id="XP_008615280.1">
    <property type="nucleotide sequence ID" value="XM_008617058.1"/>
</dbReference>
<dbReference type="Proteomes" id="UP000030762">
    <property type="component" value="Unassembled WGS sequence"/>
</dbReference>
<dbReference type="VEuPathDB" id="FungiDB:SDRG_11038"/>
<evidence type="ECO:0000313" key="4">
    <source>
        <dbReference type="Proteomes" id="UP000030762"/>
    </source>
</evidence>
<dbReference type="GeneID" id="19951765"/>
<feature type="domain" description="cDENN" evidence="2">
    <location>
        <begin position="1185"/>
        <end position="1369"/>
    </location>
</feature>
<keyword evidence="4" id="KW-1185">Reference proteome</keyword>
<dbReference type="PANTHER" id="PTHR15288:SF0">
    <property type="entry name" value="UDENN DOMAIN-CONTAINING PROTEIN"/>
    <property type="match status" value="1"/>
</dbReference>
<feature type="region of interest" description="Disordered" evidence="1">
    <location>
        <begin position="19"/>
        <end position="47"/>
    </location>
</feature>
<feature type="compositionally biased region" description="Acidic residues" evidence="1">
    <location>
        <begin position="38"/>
        <end position="47"/>
    </location>
</feature>
<gene>
    <name evidence="3" type="ORF">SDRG_11038</name>
</gene>
<reference evidence="3 4" key="1">
    <citation type="submission" date="2012-04" db="EMBL/GenBank/DDBJ databases">
        <title>The Genome Sequence of Saprolegnia declina VS20.</title>
        <authorList>
            <consortium name="The Broad Institute Genome Sequencing Platform"/>
            <person name="Russ C."/>
            <person name="Nusbaum C."/>
            <person name="Tyler B."/>
            <person name="van West P."/>
            <person name="Dieguez-Uribeondo J."/>
            <person name="de Bruijn I."/>
            <person name="Tripathy S."/>
            <person name="Jiang R."/>
            <person name="Young S.K."/>
            <person name="Zeng Q."/>
            <person name="Gargeya S."/>
            <person name="Fitzgerald M."/>
            <person name="Haas B."/>
            <person name="Abouelleil A."/>
            <person name="Alvarado L."/>
            <person name="Arachchi H.M."/>
            <person name="Berlin A."/>
            <person name="Chapman S.B."/>
            <person name="Goldberg J."/>
            <person name="Griggs A."/>
            <person name="Gujja S."/>
            <person name="Hansen M."/>
            <person name="Howarth C."/>
            <person name="Imamovic A."/>
            <person name="Larimer J."/>
            <person name="McCowen C."/>
            <person name="Montmayeur A."/>
            <person name="Murphy C."/>
            <person name="Neiman D."/>
            <person name="Pearson M."/>
            <person name="Priest M."/>
            <person name="Roberts A."/>
            <person name="Saif S."/>
            <person name="Shea T."/>
            <person name="Sisk P."/>
            <person name="Sykes S."/>
            <person name="Wortman J."/>
            <person name="Nusbaum C."/>
            <person name="Birren B."/>
        </authorList>
    </citation>
    <scope>NUCLEOTIDE SEQUENCE [LARGE SCALE GENOMIC DNA]</scope>
    <source>
        <strain evidence="3 4">VS20</strain>
    </source>
</reference>
<evidence type="ECO:0000256" key="1">
    <source>
        <dbReference type="SAM" id="MobiDB-lite"/>
    </source>
</evidence>
<dbReference type="InterPro" id="IPR011990">
    <property type="entry name" value="TPR-like_helical_dom_sf"/>
</dbReference>
<sequence length="1487" mass="166143">MDRLLHGRFAEEMEDWSGDFALSMDPRPTIAPTKTTSNDEDEDEDDIEDWDKELTCTTLDYDGYASQREENNSFFRSLLPNVDLLGAPPAPLDDRLAPSSPDAKRATLTAPCLPDSQKLLENAHACFRNAPSGPPPLAAVRATPLLTLEADGFPAFNEAQLHDWLQNIVQTKDEAALAEEAPWLTPCDSEIFLHAKGGIAAMRLSHATFGARLSHCIRRRRVLDAKKLLEGYFRDLELESSLLVGCDADAYILGGWSMEFLQLAIEALLPNENHLLFAEYAAICGRLYPAWHAIWALLECRYVLHHWAFYEGATYAWQIDLVLDTSVALPIEHGLGRTVALRYLALLAVADDPTSLPITVALDMGLLSLGTSSTAIQVAVLCDVQAMADRRSPLYDTPIPSIFSDDLPPVLHASDAPSSMQLLEQDGVHRLEWLESLYARLEMPHDILLKAKCAHVLGRSMLHSTPTLCEALAMEGLRLLDVGYGLAFLHGPSQRQGVLGPFGRDTLELLGAAMQHNKKYPFAIAAYESAARVYCFEFVNRRGYEKLDRLCSSVCLHEGDLDRALVYHDRVLQWTKELENCHEFVYIVQMITGILLQQCQFQVAETRLAAAFVALQDPTVPNLPPPCLSPLPPRCFHFKLQHDLDGWLQHMISLHLCLRDVYRATGRWQDALAVLQYLLAYETTYRIKLPRGKRVALTLLVAEDALKMRQLELCLSMLRTIEAEATDAKDHRYALEIMGSFRYIRCRFRCYLYKAQCHRASFWLGLATAKASTVREQADVALYGARCLFALHARSLKESVGLLRASSSRWSTPADGPMLRLLTAHEQRAFQTYMEHHWTLAGSYADEAVSRVWTALDLYRTLNDSARQLKALLVLIDALMEERSSEDVAPLESYIKQALVLAGETARPMHMVRSLVASATVRCWKVATPAVDIVQLYEQALLLLQAVFLRKTTSVETPWQPLLPFAPSVLAQLERVVASLLVIGAHLARLEWSAPSDVLSLTDLQRLYWSVNATTYWTNSNDVTAPCMPDTMMLAPRTASGSRLPRSVYSHQKQLSLSSLSDMMAAVFRRPNDPFLVVTAVPDPPFAYVGPLHGHGGLQMPQPDVSRVRSYSAPVGHEGSASSNAEWDDTDLELEVDGAGFWHACSQEHRKHTMALATSYEALDGAWGDWHAAAIADHKYMSGRLTPAAYRVANLRLIHDLSSRQTTPSSASSWPPTPWPWSVLLPTATHTVALVQPGDEPLQVTSFRSAHIADWRAQVTKLCLNPTLSSLDISRVLRLLGPKVLIKVLSSVLLETPLVVVSSSVTLVHEVIYVLLYLLKPFEWHYLVAPYLSLASLSSLLDLLRLYTQHKTPTTSEPPFIVGVSLDTWRECAYQLSRWPLAKACSGCISVLHVDTDVPSVFQKASNPAFAVHLPSKLRKLVVEAAVTNEPSHVMAAIDRVYDIVLRSCQKTHSFKQWFRLENLEFVKLFQLTWTYQSYLKTTAESV</sequence>
<dbReference type="InterPro" id="IPR051942">
    <property type="entry name" value="DENN_domain_containing_2"/>
</dbReference>
<dbReference type="SMART" id="SM00799">
    <property type="entry name" value="DENN"/>
    <property type="match status" value="1"/>
</dbReference>
<proteinExistence type="predicted"/>
<dbReference type="Gene3D" id="3.40.50.11500">
    <property type="match status" value="1"/>
</dbReference>
<name>T0Q0T6_SAPDV</name>
<accession>T0Q0T6</accession>
<dbReference type="EMBL" id="JH767169">
    <property type="protein sequence ID" value="EQC31439.1"/>
    <property type="molecule type" value="Genomic_DNA"/>
</dbReference>
<dbReference type="SUPFAM" id="SSF48452">
    <property type="entry name" value="TPR-like"/>
    <property type="match status" value="1"/>
</dbReference>
<dbReference type="OrthoDB" id="64012at2759"/>
<evidence type="ECO:0000313" key="3">
    <source>
        <dbReference type="EMBL" id="EQC31439.1"/>
    </source>
</evidence>
<dbReference type="InterPro" id="IPR043153">
    <property type="entry name" value="DENN_C"/>
</dbReference>
<dbReference type="eggNOG" id="ENOG502RUZ7">
    <property type="taxonomic scope" value="Eukaryota"/>
</dbReference>
<dbReference type="OMA" id="TWRECAY"/>
<dbReference type="Pfam" id="PF02141">
    <property type="entry name" value="DENN"/>
    <property type="match status" value="1"/>
</dbReference>